<dbReference type="InterPro" id="IPR003591">
    <property type="entry name" value="Leu-rich_rpt_typical-subtyp"/>
</dbReference>
<evidence type="ECO:0000256" key="2">
    <source>
        <dbReference type="ARBA" id="ARBA00022729"/>
    </source>
</evidence>
<keyword evidence="2" id="KW-0732">Signal</keyword>
<feature type="compositionally biased region" description="Polar residues" evidence="4">
    <location>
        <begin position="698"/>
        <end position="708"/>
    </location>
</feature>
<keyword evidence="5" id="KW-1133">Transmembrane helix</keyword>
<sequence length="720" mass="81599">MRIAHSSYVRDACKAFLHNIKVTAPAIQNLLNFDIDVANRLCEVQITQKNKRNGYSLLLIVSYKICHCDAIENSVDCKGRELSSLPDGIYYEVASLDLSRNFFTEIPRNLSDLPQLAWLDLSYNQIAALDSNALNGFNSLESLDLSGNHFQAWSSIDNQVFATLPNLRWLYLSHNSLKGFPDTAGGFLSSPTLLNLFLVNCSITNINENFLQDLPAITSLDLSNNNLDVWSAQIQSDTLITLNLTNSGLHKIQDSLYSLRALQLLKVGQNSQLKIFHARSHTLKYLDAPDCDLSSVPTGSFPALVDAVFRGNHLRELPSKAFESMEYVHNVDLSRNAISKVAADAFLGAKSLNYLDMSYNTLSQLDPTTFSSNFKLRTLKLSHNYLKEVVSLDIESLIELDLSMCEISRVGKDSLTQLALLEYLNLSANFINFIPDLWDAPSLKKLDLSNCRISSLTNYTFINMPNLRALNLRGNRLTSNIRRDFFNDVRILYLGDNSWRCDCTDSNFRELYDWLVSDQVDTDMYDLICQSPAAAEGYRWASACYEAWNLYHTRADRAWMYSLILILSMVLLFCIILSIKRAIRLREDRDREARAQNIVEARERLQRMRLEEHEATIQESGNAPDPRESSRPPPYAEAINMPRLDSSHPSLAGSQYSLSGSRYNLGGSNPELKSPGQKRRRKRRKKASSSDDLRSSRTNTEVSTTSDTELNRRIYMESDV</sequence>
<dbReference type="Pfam" id="PF00560">
    <property type="entry name" value="LRR_1"/>
    <property type="match status" value="1"/>
</dbReference>
<reference evidence="6 7" key="1">
    <citation type="journal article" date="2024" name="BMC Genomics">
        <title>De novo assembly and annotation of Popillia japonica's genome with initial clues to its potential as an invasive pest.</title>
        <authorList>
            <person name="Cucini C."/>
            <person name="Boschi S."/>
            <person name="Funari R."/>
            <person name="Cardaioli E."/>
            <person name="Iannotti N."/>
            <person name="Marturano G."/>
            <person name="Paoli F."/>
            <person name="Bruttini M."/>
            <person name="Carapelli A."/>
            <person name="Frati F."/>
            <person name="Nardi F."/>
        </authorList>
    </citation>
    <scope>NUCLEOTIDE SEQUENCE [LARGE SCALE GENOMIC DNA]</scope>
    <source>
        <strain evidence="6">DMR45628</strain>
    </source>
</reference>
<dbReference type="Gene3D" id="3.80.10.10">
    <property type="entry name" value="Ribonuclease Inhibitor"/>
    <property type="match status" value="3"/>
</dbReference>
<keyword evidence="3" id="KW-0677">Repeat</keyword>
<dbReference type="AlphaFoldDB" id="A0AAW1NKU2"/>
<dbReference type="InterPro" id="IPR032675">
    <property type="entry name" value="LRR_dom_sf"/>
</dbReference>
<evidence type="ECO:0000313" key="7">
    <source>
        <dbReference type="Proteomes" id="UP001458880"/>
    </source>
</evidence>
<dbReference type="PANTHER" id="PTHR24369:SF210">
    <property type="entry name" value="CHAOPTIN-RELATED"/>
    <property type="match status" value="1"/>
</dbReference>
<dbReference type="GO" id="GO:0005886">
    <property type="term" value="C:plasma membrane"/>
    <property type="evidence" value="ECO:0007669"/>
    <property type="project" value="TreeGrafter"/>
</dbReference>
<keyword evidence="5" id="KW-0472">Membrane</keyword>
<organism evidence="6 7">
    <name type="scientific">Popillia japonica</name>
    <name type="common">Japanese beetle</name>
    <dbReference type="NCBI Taxonomy" id="7064"/>
    <lineage>
        <taxon>Eukaryota</taxon>
        <taxon>Metazoa</taxon>
        <taxon>Ecdysozoa</taxon>
        <taxon>Arthropoda</taxon>
        <taxon>Hexapoda</taxon>
        <taxon>Insecta</taxon>
        <taxon>Pterygota</taxon>
        <taxon>Neoptera</taxon>
        <taxon>Endopterygota</taxon>
        <taxon>Coleoptera</taxon>
        <taxon>Polyphaga</taxon>
        <taxon>Scarabaeiformia</taxon>
        <taxon>Scarabaeidae</taxon>
        <taxon>Rutelinae</taxon>
        <taxon>Popillia</taxon>
    </lineage>
</organism>
<dbReference type="InterPro" id="IPR050541">
    <property type="entry name" value="LRR_TM_domain-containing"/>
</dbReference>
<evidence type="ECO:0000256" key="5">
    <source>
        <dbReference type="SAM" id="Phobius"/>
    </source>
</evidence>
<evidence type="ECO:0000256" key="3">
    <source>
        <dbReference type="ARBA" id="ARBA00022737"/>
    </source>
</evidence>
<feature type="compositionally biased region" description="Basic and acidic residues" evidence="4">
    <location>
        <begin position="709"/>
        <end position="720"/>
    </location>
</feature>
<keyword evidence="7" id="KW-1185">Reference proteome</keyword>
<feature type="compositionally biased region" description="Basic residues" evidence="4">
    <location>
        <begin position="676"/>
        <end position="687"/>
    </location>
</feature>
<comment type="caution">
    <text evidence="6">The sequence shown here is derived from an EMBL/GenBank/DDBJ whole genome shotgun (WGS) entry which is preliminary data.</text>
</comment>
<keyword evidence="1" id="KW-0433">Leucine-rich repeat</keyword>
<dbReference type="SUPFAM" id="SSF52058">
    <property type="entry name" value="L domain-like"/>
    <property type="match status" value="2"/>
</dbReference>
<proteinExistence type="predicted"/>
<feature type="region of interest" description="Disordered" evidence="4">
    <location>
        <begin position="615"/>
        <end position="720"/>
    </location>
</feature>
<dbReference type="PROSITE" id="PS51450">
    <property type="entry name" value="LRR"/>
    <property type="match status" value="4"/>
</dbReference>
<accession>A0AAW1NKU2</accession>
<gene>
    <name evidence="6" type="ORF">QE152_g444</name>
</gene>
<dbReference type="InterPro" id="IPR001611">
    <property type="entry name" value="Leu-rich_rpt"/>
</dbReference>
<evidence type="ECO:0000313" key="6">
    <source>
        <dbReference type="EMBL" id="KAK9758931.1"/>
    </source>
</evidence>
<name>A0AAW1NKU2_POPJA</name>
<feature type="compositionally biased region" description="Polar residues" evidence="4">
    <location>
        <begin position="647"/>
        <end position="662"/>
    </location>
</feature>
<dbReference type="SMART" id="SM00369">
    <property type="entry name" value="LRR_TYP"/>
    <property type="match status" value="11"/>
</dbReference>
<protein>
    <submittedName>
        <fullName evidence="6">Leucine rich repeat</fullName>
    </submittedName>
</protein>
<evidence type="ECO:0000256" key="4">
    <source>
        <dbReference type="SAM" id="MobiDB-lite"/>
    </source>
</evidence>
<dbReference type="EMBL" id="JASPKY010000003">
    <property type="protein sequence ID" value="KAK9758931.1"/>
    <property type="molecule type" value="Genomic_DNA"/>
</dbReference>
<evidence type="ECO:0000256" key="1">
    <source>
        <dbReference type="ARBA" id="ARBA00022614"/>
    </source>
</evidence>
<keyword evidence="5" id="KW-0812">Transmembrane</keyword>
<dbReference type="Pfam" id="PF13855">
    <property type="entry name" value="LRR_8"/>
    <property type="match status" value="3"/>
</dbReference>
<dbReference type="PANTHER" id="PTHR24369">
    <property type="entry name" value="ANTIGEN BSP, PUTATIVE-RELATED"/>
    <property type="match status" value="1"/>
</dbReference>
<dbReference type="Proteomes" id="UP001458880">
    <property type="component" value="Unassembled WGS sequence"/>
</dbReference>
<feature type="transmembrane region" description="Helical" evidence="5">
    <location>
        <begin position="559"/>
        <end position="579"/>
    </location>
</feature>